<dbReference type="AlphaFoldDB" id="A0A964C010"/>
<dbReference type="RefSeq" id="WP_229642977.1">
    <property type="nucleotide sequence ID" value="NZ_JADWDC010000130.1"/>
</dbReference>
<feature type="transmembrane region" description="Helical" evidence="2">
    <location>
        <begin position="12"/>
        <end position="31"/>
    </location>
</feature>
<evidence type="ECO:0000313" key="4">
    <source>
        <dbReference type="Proteomes" id="UP000729733"/>
    </source>
</evidence>
<keyword evidence="2" id="KW-1133">Transmembrane helix</keyword>
<keyword evidence="4" id="KW-1185">Reference proteome</keyword>
<feature type="coiled-coil region" evidence="1">
    <location>
        <begin position="76"/>
        <end position="110"/>
    </location>
</feature>
<dbReference type="Proteomes" id="UP000729733">
    <property type="component" value="Unassembled WGS sequence"/>
</dbReference>
<evidence type="ECO:0000256" key="1">
    <source>
        <dbReference type="SAM" id="Coils"/>
    </source>
</evidence>
<comment type="caution">
    <text evidence="3">The sequence shown here is derived from an EMBL/GenBank/DDBJ whole genome shotgun (WGS) entry which is preliminary data.</text>
</comment>
<evidence type="ECO:0000256" key="2">
    <source>
        <dbReference type="SAM" id="Phobius"/>
    </source>
</evidence>
<sequence length="111" mass="12419">MVRLNSSPTPCFWNCIGIAIAILSVGGAINISRTKTLEIELAQYKLKTSNAISKVQKVSNTLEKVSNTSPIATPKRREIEQQLSESNEILERAFEEIDQDTKQLIDTELEK</sequence>
<keyword evidence="2" id="KW-0812">Transmembrane</keyword>
<accession>A0A964C010</accession>
<dbReference type="EMBL" id="JADWDC010000130">
    <property type="protein sequence ID" value="MCC0179882.1"/>
    <property type="molecule type" value="Genomic_DNA"/>
</dbReference>
<gene>
    <name evidence="3" type="ORF">I4641_23375</name>
</gene>
<reference evidence="3" key="1">
    <citation type="journal article" date="2021" name="Antonie Van Leeuwenhoek">
        <title>Draft genome and description of Waterburya agarophytonicola gen. nov. sp. nov. (Pleurocapsales, Cyanobacteria): a seaweed symbiont.</title>
        <authorList>
            <person name="Bonthond G."/>
            <person name="Shalygin S."/>
            <person name="Bayer T."/>
            <person name="Weinberger F."/>
        </authorList>
    </citation>
    <scope>NUCLEOTIDE SEQUENCE</scope>
    <source>
        <strain evidence="3">KI4</strain>
    </source>
</reference>
<proteinExistence type="predicted"/>
<protein>
    <submittedName>
        <fullName evidence="3">Uncharacterized protein</fullName>
    </submittedName>
</protein>
<name>A0A964C010_9CYAN</name>
<evidence type="ECO:0000313" key="3">
    <source>
        <dbReference type="EMBL" id="MCC0179882.1"/>
    </source>
</evidence>
<keyword evidence="2" id="KW-0472">Membrane</keyword>
<keyword evidence="1" id="KW-0175">Coiled coil</keyword>
<organism evidence="3 4">
    <name type="scientific">Waterburya agarophytonicola KI4</name>
    <dbReference type="NCBI Taxonomy" id="2874699"/>
    <lineage>
        <taxon>Bacteria</taxon>
        <taxon>Bacillati</taxon>
        <taxon>Cyanobacteriota</taxon>
        <taxon>Cyanophyceae</taxon>
        <taxon>Pleurocapsales</taxon>
        <taxon>Hyellaceae</taxon>
        <taxon>Waterburya</taxon>
        <taxon>Waterburya agarophytonicola</taxon>
    </lineage>
</organism>